<dbReference type="PANTHER" id="PTHR12558:SF10">
    <property type="entry name" value="CELL DIVISION CYCLE PROTEIN 23 HOMOLOG"/>
    <property type="match status" value="1"/>
</dbReference>
<keyword evidence="4" id="KW-0833">Ubl conjugation pathway</keyword>
<keyword evidence="6" id="KW-0131">Cell cycle</keyword>
<dbReference type="InterPro" id="IPR007192">
    <property type="entry name" value="APC8"/>
</dbReference>
<dbReference type="SUPFAM" id="SSF48452">
    <property type="entry name" value="TPR-like"/>
    <property type="match status" value="2"/>
</dbReference>
<evidence type="ECO:0000256" key="2">
    <source>
        <dbReference type="ARBA" id="ARBA00022737"/>
    </source>
</evidence>
<feature type="repeat" description="TPR" evidence="7">
    <location>
        <begin position="348"/>
        <end position="381"/>
    </location>
</feature>
<keyword evidence="2" id="KW-0677">Repeat</keyword>
<dbReference type="GO" id="GO:0031145">
    <property type="term" value="P:anaphase-promoting complex-dependent catabolic process"/>
    <property type="evidence" value="ECO:0007669"/>
    <property type="project" value="TreeGrafter"/>
</dbReference>
<protein>
    <submittedName>
        <fullName evidence="9">Anaphase-promoting complex component apc8</fullName>
    </submittedName>
</protein>
<accession>A0A8H7BR29</accession>
<proteinExistence type="predicted"/>
<reference evidence="9" key="1">
    <citation type="submission" date="2020-01" db="EMBL/GenBank/DDBJ databases">
        <title>Genome Sequencing of Three Apophysomyces-Like Fungal Strains Confirms a Novel Fungal Genus in the Mucoromycota with divergent Burkholderia-like Endosymbiotic Bacteria.</title>
        <authorList>
            <person name="Stajich J.E."/>
            <person name="Macias A.M."/>
            <person name="Carter-House D."/>
            <person name="Lovett B."/>
            <person name="Kasson L.R."/>
            <person name="Berry K."/>
            <person name="Grigoriev I."/>
            <person name="Chang Y."/>
            <person name="Spatafora J."/>
            <person name="Kasson M.T."/>
        </authorList>
    </citation>
    <scope>NUCLEOTIDE SEQUENCE</scope>
    <source>
        <strain evidence="9">NRRL A-21654</strain>
    </source>
</reference>
<evidence type="ECO:0000313" key="10">
    <source>
        <dbReference type="Proteomes" id="UP000605846"/>
    </source>
</evidence>
<feature type="domain" description="Cdc23" evidence="8">
    <location>
        <begin position="12"/>
        <end position="274"/>
    </location>
</feature>
<comment type="caution">
    <text evidence="9">The sequence shown here is derived from an EMBL/GenBank/DDBJ whole genome shotgun (WGS) entry which is preliminary data.</text>
</comment>
<evidence type="ECO:0000256" key="5">
    <source>
        <dbReference type="ARBA" id="ARBA00022803"/>
    </source>
</evidence>
<dbReference type="GO" id="GO:0051301">
    <property type="term" value="P:cell division"/>
    <property type="evidence" value="ECO:0007669"/>
    <property type="project" value="UniProtKB-KW"/>
</dbReference>
<dbReference type="InterPro" id="IPR011990">
    <property type="entry name" value="TPR-like_helical_dom_sf"/>
</dbReference>
<evidence type="ECO:0000256" key="7">
    <source>
        <dbReference type="PROSITE-ProRule" id="PRU00339"/>
    </source>
</evidence>
<dbReference type="AlphaFoldDB" id="A0A8H7BR29"/>
<keyword evidence="3" id="KW-0498">Mitosis</keyword>
<dbReference type="Pfam" id="PF04049">
    <property type="entry name" value="ANAPC8"/>
    <property type="match status" value="1"/>
</dbReference>
<keyword evidence="1" id="KW-0132">Cell division</keyword>
<organism evidence="9 10">
    <name type="scientific">Apophysomyces ossiformis</name>
    <dbReference type="NCBI Taxonomy" id="679940"/>
    <lineage>
        <taxon>Eukaryota</taxon>
        <taxon>Fungi</taxon>
        <taxon>Fungi incertae sedis</taxon>
        <taxon>Mucoromycota</taxon>
        <taxon>Mucoromycotina</taxon>
        <taxon>Mucoromycetes</taxon>
        <taxon>Mucorales</taxon>
        <taxon>Mucorineae</taxon>
        <taxon>Mucoraceae</taxon>
        <taxon>Apophysomyces</taxon>
    </lineage>
</organism>
<evidence type="ECO:0000256" key="1">
    <source>
        <dbReference type="ARBA" id="ARBA00022618"/>
    </source>
</evidence>
<sequence>MFDLSTASVRSFKQQLQQAVLVCSERCLYNSTKWAAELLAGIRTDLIDLNPNFTGDDNNIATVAVNKTSYEASLPQLSEQEHNKYQYAKALFQMRQFQNVSYILAGCNAPKLRFLRLYAKYLSGEKRKEEETQDILGAAENWQVENAELDAIHDELRSANEKNELDAFCLYLYGMVLRKKRDYTKAAAILLKSVKEYEWNWSAWLEIEALVEEDKILDSLQDLLERDMNGSIMKTFFIARAYLGLHRPGQVFRKLMEPLTEYFPNCTYIKAQWATMFYEAMDYNEAEILFGSLRRMNPYRLEDMDVFSNVLYLLEAKEKLSVLAHQCALVDRYRPETCCIIDFNCRDYGAWHGLGQAYEMLKLPHNALYYFQKAVDLRPKDARMWKSLAGCFTLLQRDTEARDCYQKVLECDDLGKPSALMQLARIHEKMNEMDIAATYYREALDRLNEEGQSVEEIAEAGLFLARYALDKEQYQEAKEYASAVVNYQSEYHDEARYFLEEIKLRRSAA</sequence>
<dbReference type="OrthoDB" id="10262026at2759"/>
<name>A0A8H7BR29_9FUNG</name>
<dbReference type="PROSITE" id="PS50005">
    <property type="entry name" value="TPR"/>
    <property type="match status" value="1"/>
</dbReference>
<evidence type="ECO:0000256" key="4">
    <source>
        <dbReference type="ARBA" id="ARBA00022786"/>
    </source>
</evidence>
<dbReference type="EMBL" id="JABAYA010000065">
    <property type="protein sequence ID" value="KAF7727059.1"/>
    <property type="molecule type" value="Genomic_DNA"/>
</dbReference>
<keyword evidence="10" id="KW-1185">Reference proteome</keyword>
<evidence type="ECO:0000256" key="6">
    <source>
        <dbReference type="ARBA" id="ARBA00023306"/>
    </source>
</evidence>
<dbReference type="GO" id="GO:0016567">
    <property type="term" value="P:protein ubiquitination"/>
    <property type="evidence" value="ECO:0007669"/>
    <property type="project" value="TreeGrafter"/>
</dbReference>
<evidence type="ECO:0000313" key="9">
    <source>
        <dbReference type="EMBL" id="KAF7727059.1"/>
    </source>
</evidence>
<dbReference type="Proteomes" id="UP000605846">
    <property type="component" value="Unassembled WGS sequence"/>
</dbReference>
<dbReference type="Pfam" id="PF13181">
    <property type="entry name" value="TPR_8"/>
    <property type="match status" value="1"/>
</dbReference>
<keyword evidence="5 7" id="KW-0802">TPR repeat</keyword>
<dbReference type="Pfam" id="PF13432">
    <property type="entry name" value="TPR_16"/>
    <property type="match status" value="1"/>
</dbReference>
<dbReference type="GO" id="GO:0045842">
    <property type="term" value="P:positive regulation of mitotic metaphase/anaphase transition"/>
    <property type="evidence" value="ECO:0007669"/>
    <property type="project" value="TreeGrafter"/>
</dbReference>
<dbReference type="PANTHER" id="PTHR12558">
    <property type="entry name" value="CELL DIVISION CYCLE 16,23,27"/>
    <property type="match status" value="1"/>
</dbReference>
<dbReference type="GO" id="GO:0005680">
    <property type="term" value="C:anaphase-promoting complex"/>
    <property type="evidence" value="ECO:0007669"/>
    <property type="project" value="InterPro"/>
</dbReference>
<dbReference type="Gene3D" id="1.25.40.10">
    <property type="entry name" value="Tetratricopeptide repeat domain"/>
    <property type="match status" value="2"/>
</dbReference>
<evidence type="ECO:0000256" key="3">
    <source>
        <dbReference type="ARBA" id="ARBA00022776"/>
    </source>
</evidence>
<dbReference type="InterPro" id="IPR019734">
    <property type="entry name" value="TPR_rpt"/>
</dbReference>
<evidence type="ECO:0000259" key="8">
    <source>
        <dbReference type="Pfam" id="PF04049"/>
    </source>
</evidence>
<gene>
    <name evidence="9" type="primary">APC8</name>
    <name evidence="9" type="ORF">EC973_008022</name>
</gene>
<dbReference type="SMART" id="SM00028">
    <property type="entry name" value="TPR"/>
    <property type="match status" value="5"/>
</dbReference>